<evidence type="ECO:0000313" key="1">
    <source>
        <dbReference type="EMBL" id="RKP16431.1"/>
    </source>
</evidence>
<dbReference type="Proteomes" id="UP000281549">
    <property type="component" value="Unassembled WGS sequence"/>
</dbReference>
<accession>A0A4P9YCV7</accession>
<gene>
    <name evidence="1" type="ORF">ROZALSC1DRAFT_31633</name>
</gene>
<protein>
    <submittedName>
        <fullName evidence="1">Uncharacterized protein</fullName>
    </submittedName>
</protein>
<organism evidence="1 2">
    <name type="scientific">Rozella allomycis (strain CSF55)</name>
    <dbReference type="NCBI Taxonomy" id="988480"/>
    <lineage>
        <taxon>Eukaryota</taxon>
        <taxon>Fungi</taxon>
        <taxon>Fungi incertae sedis</taxon>
        <taxon>Cryptomycota</taxon>
        <taxon>Cryptomycota incertae sedis</taxon>
        <taxon>Rozella</taxon>
    </lineage>
</organism>
<reference evidence="2" key="1">
    <citation type="journal article" date="2018" name="Nat. Microbiol.">
        <title>Leveraging single-cell genomics to expand the fungal tree of life.</title>
        <authorList>
            <person name="Ahrendt S.R."/>
            <person name="Quandt C.A."/>
            <person name="Ciobanu D."/>
            <person name="Clum A."/>
            <person name="Salamov A."/>
            <person name="Andreopoulos B."/>
            <person name="Cheng J.F."/>
            <person name="Woyke T."/>
            <person name="Pelin A."/>
            <person name="Henrissat B."/>
            <person name="Reynolds N.K."/>
            <person name="Benny G.L."/>
            <person name="Smith M.E."/>
            <person name="James T.Y."/>
            <person name="Grigoriev I.V."/>
        </authorList>
    </citation>
    <scope>NUCLEOTIDE SEQUENCE [LARGE SCALE GENOMIC DNA]</scope>
    <source>
        <strain evidence="2">CSF55</strain>
    </source>
</reference>
<sequence>MCKAAVKVQMLAVFAVRLENKNGNRILPKELIKKHSHIYGMTRIVAQIRDKSPNPFVRQQAYSKFGIAEINSNI</sequence>
<dbReference type="EMBL" id="ML006554">
    <property type="protein sequence ID" value="RKP16431.1"/>
    <property type="molecule type" value="Genomic_DNA"/>
</dbReference>
<proteinExistence type="predicted"/>
<name>A0A4P9YCV7_ROZAC</name>
<dbReference type="AlphaFoldDB" id="A0A4P9YCV7"/>
<evidence type="ECO:0000313" key="2">
    <source>
        <dbReference type="Proteomes" id="UP000281549"/>
    </source>
</evidence>